<organism evidence="3 4">
    <name type="scientific">Adineta steineri</name>
    <dbReference type="NCBI Taxonomy" id="433720"/>
    <lineage>
        <taxon>Eukaryota</taxon>
        <taxon>Metazoa</taxon>
        <taxon>Spiralia</taxon>
        <taxon>Gnathifera</taxon>
        <taxon>Rotifera</taxon>
        <taxon>Eurotatoria</taxon>
        <taxon>Bdelloidea</taxon>
        <taxon>Adinetida</taxon>
        <taxon>Adinetidae</taxon>
        <taxon>Adineta</taxon>
    </lineage>
</organism>
<gene>
    <name evidence="2" type="ORF">OKA104_LOCUS44096</name>
    <name evidence="3" type="ORF">OKA104_LOCUS44153</name>
</gene>
<dbReference type="AlphaFoldDB" id="A0A820FGY3"/>
<accession>A0A820FGY3</accession>
<evidence type="ECO:0000313" key="2">
    <source>
        <dbReference type="EMBL" id="CAF4260425.1"/>
    </source>
</evidence>
<proteinExistence type="predicted"/>
<evidence type="ECO:0000256" key="1">
    <source>
        <dbReference type="SAM" id="MobiDB-lite"/>
    </source>
</evidence>
<reference evidence="3" key="1">
    <citation type="submission" date="2021-02" db="EMBL/GenBank/DDBJ databases">
        <authorList>
            <person name="Nowell W R."/>
        </authorList>
    </citation>
    <scope>NUCLEOTIDE SEQUENCE</scope>
</reference>
<evidence type="ECO:0000313" key="3">
    <source>
        <dbReference type="EMBL" id="CAF4261485.1"/>
    </source>
</evidence>
<comment type="caution">
    <text evidence="3">The sequence shown here is derived from an EMBL/GenBank/DDBJ whole genome shotgun (WGS) entry which is preliminary data.</text>
</comment>
<sequence length="38" mass="4324">IKVHDRIGKQLTSMTLQQQPTLQAQQENDPSRVVGSYQ</sequence>
<protein>
    <submittedName>
        <fullName evidence="3">Uncharacterized protein</fullName>
    </submittedName>
</protein>
<feature type="non-terminal residue" evidence="3">
    <location>
        <position position="1"/>
    </location>
</feature>
<dbReference type="Proteomes" id="UP000663881">
    <property type="component" value="Unassembled WGS sequence"/>
</dbReference>
<feature type="compositionally biased region" description="Low complexity" evidence="1">
    <location>
        <begin position="15"/>
        <end position="26"/>
    </location>
</feature>
<dbReference type="EMBL" id="CAJOAY010013059">
    <property type="protein sequence ID" value="CAF4260425.1"/>
    <property type="molecule type" value="Genomic_DNA"/>
</dbReference>
<name>A0A820FGY3_9BILA</name>
<feature type="region of interest" description="Disordered" evidence="1">
    <location>
        <begin position="1"/>
        <end position="38"/>
    </location>
</feature>
<dbReference type="EMBL" id="CAJOAY010013133">
    <property type="protein sequence ID" value="CAF4261485.1"/>
    <property type="molecule type" value="Genomic_DNA"/>
</dbReference>
<evidence type="ECO:0000313" key="4">
    <source>
        <dbReference type="Proteomes" id="UP000663881"/>
    </source>
</evidence>